<keyword evidence="1" id="KW-1185">Reference proteome</keyword>
<dbReference type="GO" id="GO:0000724">
    <property type="term" value="P:double-strand break repair via homologous recombination"/>
    <property type="evidence" value="ECO:0007669"/>
    <property type="project" value="TreeGrafter"/>
</dbReference>
<dbReference type="PANTHER" id="PTHR14790:SF15">
    <property type="entry name" value="RECQ-MEDIATED GENOME INSTABILITY PROTEIN 1"/>
    <property type="match status" value="1"/>
</dbReference>
<name>A0A1I7YM50_9BILA</name>
<dbReference type="PANTHER" id="PTHR14790">
    <property type="entry name" value="RECQ-MEDIATED GENOME INSTABILITY PROTEIN 1 RMI1"/>
    <property type="match status" value="1"/>
</dbReference>
<organism evidence="1 2">
    <name type="scientific">Steinernema glaseri</name>
    <dbReference type="NCBI Taxonomy" id="37863"/>
    <lineage>
        <taxon>Eukaryota</taxon>
        <taxon>Metazoa</taxon>
        <taxon>Ecdysozoa</taxon>
        <taxon>Nematoda</taxon>
        <taxon>Chromadorea</taxon>
        <taxon>Rhabditida</taxon>
        <taxon>Tylenchina</taxon>
        <taxon>Panagrolaimomorpha</taxon>
        <taxon>Strongyloidoidea</taxon>
        <taxon>Steinernematidae</taxon>
        <taxon>Steinernema</taxon>
    </lineage>
</organism>
<dbReference type="GO" id="GO:0000712">
    <property type="term" value="P:resolution of meiotic recombination intermediates"/>
    <property type="evidence" value="ECO:0007669"/>
    <property type="project" value="TreeGrafter"/>
</dbReference>
<dbReference type="GO" id="GO:0031422">
    <property type="term" value="C:RecQ family helicase-topoisomerase III complex"/>
    <property type="evidence" value="ECO:0007669"/>
    <property type="project" value="TreeGrafter"/>
</dbReference>
<sequence>MEGILQGRSICARVRKLRITRLTAGLIPTHEPVVIHENRGRTSPHIPEHTNLRVYCRTSSSSSATSVYLVGSVCLANARRSSFSELDTLRVKMFLPSQNVTTDTMRAMDGTIDRTTSNRLFDYPPGPNENMVNSYYNDSLLGETRALPPIMDRTSRSAVVNNSAIHRIRSQNISRKNTINEENPATYSAFDDTIAPPPRTPTLLEDIKIDSNDKTSSVPFRPQPLTIVDQYRELNISSLADVLKWKKFWMTSETRTILPILSECSKDIGTAMDQWSLLLYLSDENVERMKMVLQNDLLEELLGFTVKHCKDLSRSGKHKELARCMDRAREVLNIFKRLDLVYTVEFSPSPNSTPLVKKVHNLARKLAFC</sequence>
<dbReference type="WBParaSite" id="L893_g177.t1">
    <property type="protein sequence ID" value="L893_g177.t1"/>
    <property type="gene ID" value="L893_g177"/>
</dbReference>
<evidence type="ECO:0000313" key="2">
    <source>
        <dbReference type="WBParaSite" id="L893_g177.t1"/>
    </source>
</evidence>
<evidence type="ECO:0000313" key="1">
    <source>
        <dbReference type="Proteomes" id="UP000095287"/>
    </source>
</evidence>
<dbReference type="GO" id="GO:0016604">
    <property type="term" value="C:nuclear body"/>
    <property type="evidence" value="ECO:0007669"/>
    <property type="project" value="TreeGrafter"/>
</dbReference>
<accession>A0A1I7YM50</accession>
<protein>
    <submittedName>
        <fullName evidence="2">DED domain-containing protein</fullName>
    </submittedName>
</protein>
<dbReference type="Proteomes" id="UP000095287">
    <property type="component" value="Unplaced"/>
</dbReference>
<reference evidence="2" key="1">
    <citation type="submission" date="2016-11" db="UniProtKB">
        <authorList>
            <consortium name="WormBaseParasite"/>
        </authorList>
    </citation>
    <scope>IDENTIFICATION</scope>
</reference>
<dbReference type="AlphaFoldDB" id="A0A1I7YM50"/>
<proteinExistence type="predicted"/>